<evidence type="ECO:0000256" key="4">
    <source>
        <dbReference type="ARBA" id="ARBA00022801"/>
    </source>
</evidence>
<organism evidence="9 10">
    <name type="scientific">Moraxella cuniculi</name>
    <dbReference type="NCBI Taxonomy" id="34061"/>
    <lineage>
        <taxon>Bacteria</taxon>
        <taxon>Pseudomonadati</taxon>
        <taxon>Pseudomonadota</taxon>
        <taxon>Gammaproteobacteria</taxon>
        <taxon>Moraxellales</taxon>
        <taxon>Moraxellaceae</taxon>
        <taxon>Moraxella</taxon>
    </lineage>
</organism>
<dbReference type="AlphaFoldDB" id="A0A3S4R1Z7"/>
<dbReference type="Proteomes" id="UP000274100">
    <property type="component" value="Chromosome"/>
</dbReference>
<dbReference type="CDD" id="cd01011">
    <property type="entry name" value="nicotinamidase"/>
    <property type="match status" value="1"/>
</dbReference>
<dbReference type="GO" id="GO:0019363">
    <property type="term" value="P:pyridine nucleotide biosynthetic process"/>
    <property type="evidence" value="ECO:0007669"/>
    <property type="project" value="UniProtKB-KW"/>
</dbReference>
<evidence type="ECO:0000259" key="8">
    <source>
        <dbReference type="Pfam" id="PF00857"/>
    </source>
</evidence>
<name>A0A3S4R1Z7_9GAMM</name>
<dbReference type="InterPro" id="IPR036380">
    <property type="entry name" value="Isochorismatase-like_sf"/>
</dbReference>
<dbReference type="Gene3D" id="3.40.50.850">
    <property type="entry name" value="Isochorismatase-like"/>
    <property type="match status" value="1"/>
</dbReference>
<dbReference type="PANTHER" id="PTHR11080">
    <property type="entry name" value="PYRAZINAMIDASE/NICOTINAMIDASE"/>
    <property type="match status" value="1"/>
</dbReference>
<dbReference type="EMBL" id="LR134343">
    <property type="protein sequence ID" value="VEG13790.1"/>
    <property type="molecule type" value="Genomic_DNA"/>
</dbReference>
<sequence>MQNLSIEQNRTALIVVDVQNGFITGNLAVLGADKIIPLINQLARQFHHVILTQDYHPANHISFFDNHVDKQPFESIRLPYGEQILWPRHCVQGTADADFHQDLDITHAELIIRKGYQQAVDSYSAFVEADGTYTGLAGYLQQRGIDTLYLVGIATDYCVAWTAMDAVKLGFDCTVIQEATAAIDKDGSLQVAMRQMQHLGVKII</sequence>
<keyword evidence="3" id="KW-0479">Metal-binding</keyword>
<evidence type="ECO:0000256" key="2">
    <source>
        <dbReference type="ARBA" id="ARBA00022642"/>
    </source>
</evidence>
<accession>A0A3S4R1Z7</accession>
<comment type="pathway">
    <text evidence="5">Cofactor biosynthesis; nicotinate biosynthesis; nicotinate from nicotinamide: step 1/1.</text>
</comment>
<dbReference type="SUPFAM" id="SSF52499">
    <property type="entry name" value="Isochorismatase-like hydrolases"/>
    <property type="match status" value="1"/>
</dbReference>
<dbReference type="PANTHER" id="PTHR11080:SF2">
    <property type="entry name" value="LD05707P"/>
    <property type="match status" value="1"/>
</dbReference>
<keyword evidence="2" id="KW-0662">Pyridine nucleotide biosynthesis</keyword>
<evidence type="ECO:0000313" key="10">
    <source>
        <dbReference type="Proteomes" id="UP000274100"/>
    </source>
</evidence>
<evidence type="ECO:0000313" key="9">
    <source>
        <dbReference type="EMBL" id="VEG13790.1"/>
    </source>
</evidence>
<evidence type="ECO:0000256" key="1">
    <source>
        <dbReference type="ARBA" id="ARBA00006336"/>
    </source>
</evidence>
<keyword evidence="4 9" id="KW-0378">Hydrolase</keyword>
<evidence type="ECO:0000256" key="3">
    <source>
        <dbReference type="ARBA" id="ARBA00022723"/>
    </source>
</evidence>
<comment type="similarity">
    <text evidence="1">Belongs to the isochorismatase family.</text>
</comment>
<feature type="domain" description="Isochorismatase-like" evidence="8">
    <location>
        <begin position="11"/>
        <end position="203"/>
    </location>
</feature>
<gene>
    <name evidence="9" type="primary">yecD_2</name>
    <name evidence="9" type="ORF">NCTC10297_01763</name>
</gene>
<evidence type="ECO:0000256" key="7">
    <source>
        <dbReference type="ARBA" id="ARBA00043224"/>
    </source>
</evidence>
<dbReference type="KEGG" id="mcun:NCTC10297_01763"/>
<proteinExistence type="inferred from homology"/>
<dbReference type="EC" id="3.5.1.19" evidence="6"/>
<reference evidence="9 10" key="1">
    <citation type="submission" date="2018-12" db="EMBL/GenBank/DDBJ databases">
        <authorList>
            <consortium name="Pathogen Informatics"/>
        </authorList>
    </citation>
    <scope>NUCLEOTIDE SEQUENCE [LARGE SCALE GENOMIC DNA]</scope>
    <source>
        <strain evidence="9 10">NCTC10297</strain>
    </source>
</reference>
<evidence type="ECO:0000256" key="6">
    <source>
        <dbReference type="ARBA" id="ARBA00039017"/>
    </source>
</evidence>
<evidence type="ECO:0000256" key="5">
    <source>
        <dbReference type="ARBA" id="ARBA00037900"/>
    </source>
</evidence>
<dbReference type="Pfam" id="PF00857">
    <property type="entry name" value="Isochorismatase"/>
    <property type="match status" value="1"/>
</dbReference>
<protein>
    <recommendedName>
        <fullName evidence="6">nicotinamidase</fullName>
        <ecNumber evidence="6">3.5.1.19</ecNumber>
    </recommendedName>
    <alternativeName>
        <fullName evidence="7">Nicotinamide deamidase</fullName>
    </alternativeName>
</protein>
<dbReference type="InterPro" id="IPR000868">
    <property type="entry name" value="Isochorismatase-like_dom"/>
</dbReference>
<dbReference type="GO" id="GO:0008936">
    <property type="term" value="F:nicotinamidase activity"/>
    <property type="evidence" value="ECO:0007669"/>
    <property type="project" value="UniProtKB-EC"/>
</dbReference>
<dbReference type="InterPro" id="IPR052347">
    <property type="entry name" value="Isochorismatase_Nicotinamidase"/>
</dbReference>
<dbReference type="GO" id="GO:0046872">
    <property type="term" value="F:metal ion binding"/>
    <property type="evidence" value="ECO:0007669"/>
    <property type="project" value="UniProtKB-KW"/>
</dbReference>